<dbReference type="EMBL" id="NGKA01000004">
    <property type="protein sequence ID" value="RSU14025.1"/>
    <property type="molecule type" value="Genomic_DNA"/>
</dbReference>
<dbReference type="Gene3D" id="1.10.1760.20">
    <property type="match status" value="1"/>
</dbReference>
<keyword evidence="3" id="KW-1185">Reference proteome</keyword>
<feature type="transmembrane region" description="Helical" evidence="1">
    <location>
        <begin position="105"/>
        <end position="125"/>
    </location>
</feature>
<dbReference type="GO" id="GO:0022857">
    <property type="term" value="F:transmembrane transporter activity"/>
    <property type="evidence" value="ECO:0007669"/>
    <property type="project" value="InterPro"/>
</dbReference>
<name>A0A430B129_9ENTE</name>
<evidence type="ECO:0000313" key="2">
    <source>
        <dbReference type="EMBL" id="RSU14025.1"/>
    </source>
</evidence>
<organism evidence="2 3">
    <name type="scientific">Vagococcus elongatus</name>
    <dbReference type="NCBI Taxonomy" id="180344"/>
    <lineage>
        <taxon>Bacteria</taxon>
        <taxon>Bacillati</taxon>
        <taxon>Bacillota</taxon>
        <taxon>Bacilli</taxon>
        <taxon>Lactobacillales</taxon>
        <taxon>Enterococcaceae</taxon>
        <taxon>Vagococcus</taxon>
    </lineage>
</organism>
<evidence type="ECO:0000313" key="3">
    <source>
        <dbReference type="Proteomes" id="UP000287605"/>
    </source>
</evidence>
<dbReference type="InterPro" id="IPR024529">
    <property type="entry name" value="ECF_trnsprt_substrate-spec"/>
</dbReference>
<protein>
    <recommendedName>
        <fullName evidence="4">ECF transporter S component</fullName>
    </recommendedName>
</protein>
<dbReference type="Pfam" id="PF12822">
    <property type="entry name" value="ECF_trnsprt"/>
    <property type="match status" value="1"/>
</dbReference>
<feature type="transmembrane region" description="Helical" evidence="1">
    <location>
        <begin position="6"/>
        <end position="27"/>
    </location>
</feature>
<reference evidence="2 3" key="1">
    <citation type="submission" date="2017-05" db="EMBL/GenBank/DDBJ databases">
        <title>Vagococcus spp. assemblies.</title>
        <authorList>
            <person name="Gulvik C.A."/>
        </authorList>
    </citation>
    <scope>NUCLEOTIDE SEQUENCE [LARGE SCALE GENOMIC DNA]</scope>
    <source>
        <strain evidence="2 3">CCUG 51432</strain>
    </source>
</reference>
<evidence type="ECO:0000256" key="1">
    <source>
        <dbReference type="SAM" id="Phobius"/>
    </source>
</evidence>
<feature type="transmembrane region" description="Helical" evidence="1">
    <location>
        <begin position="75"/>
        <end position="93"/>
    </location>
</feature>
<dbReference type="NCBIfam" id="TIGR04518">
    <property type="entry name" value="ECF_S_folT_fam"/>
    <property type="match status" value="1"/>
</dbReference>
<keyword evidence="1" id="KW-0812">Transmembrane</keyword>
<feature type="transmembrane region" description="Helical" evidence="1">
    <location>
        <begin position="39"/>
        <end position="69"/>
    </location>
</feature>
<accession>A0A430B129</accession>
<sequence length="176" mass="19631">MKKKMGAREIVLMGVLIALEIVISRFISVQTEFFKISFGFIPVVIMGIIFGPFLAGIGAGLANLFGFFIHPVGQFFPGFTLTAALMGIIYGVFFYGKKISWQRMVIASVIASVVETGLNTLWLYLTLGSKTVLFYLPTRLITAIVMIGVKILVIRLITEKDLLRKTLTDSYQFFNE</sequence>
<dbReference type="OrthoDB" id="4624at2"/>
<dbReference type="RefSeq" id="WP_126807528.1">
    <property type="nucleotide sequence ID" value="NZ_NGKA01000004.1"/>
</dbReference>
<dbReference type="AlphaFoldDB" id="A0A430B129"/>
<feature type="transmembrane region" description="Helical" evidence="1">
    <location>
        <begin position="137"/>
        <end position="157"/>
    </location>
</feature>
<keyword evidence="1" id="KW-0472">Membrane</keyword>
<proteinExistence type="predicted"/>
<gene>
    <name evidence="2" type="ORF">CBF29_03840</name>
</gene>
<dbReference type="Proteomes" id="UP000287605">
    <property type="component" value="Unassembled WGS sequence"/>
</dbReference>
<comment type="caution">
    <text evidence="2">The sequence shown here is derived from an EMBL/GenBank/DDBJ whole genome shotgun (WGS) entry which is preliminary data.</text>
</comment>
<dbReference type="InterPro" id="IPR030949">
    <property type="entry name" value="ECF_S_folate_fam"/>
</dbReference>
<keyword evidence="1" id="KW-1133">Transmembrane helix</keyword>
<evidence type="ECO:0008006" key="4">
    <source>
        <dbReference type="Google" id="ProtNLM"/>
    </source>
</evidence>